<gene>
    <name evidence="3" type="ORF">PAECIP111892_05081</name>
</gene>
<feature type="signal peptide" evidence="1">
    <location>
        <begin position="1"/>
        <end position="37"/>
    </location>
</feature>
<dbReference type="Proteomes" id="UP000838324">
    <property type="component" value="Unassembled WGS sequence"/>
</dbReference>
<name>A0ABM9CTN7_9BACL</name>
<keyword evidence="1" id="KW-0732">Signal</keyword>
<accession>A0ABM9CTN7</accession>
<feature type="domain" description="SsuA/THI5-like" evidence="2">
    <location>
        <begin position="106"/>
        <end position="290"/>
    </location>
</feature>
<dbReference type="SUPFAM" id="SSF53850">
    <property type="entry name" value="Periplasmic binding protein-like II"/>
    <property type="match status" value="1"/>
</dbReference>
<reference evidence="3" key="1">
    <citation type="submission" date="2022-01" db="EMBL/GenBank/DDBJ databases">
        <authorList>
            <person name="Criscuolo A."/>
        </authorList>
    </citation>
    <scope>NUCLEOTIDE SEQUENCE</scope>
    <source>
        <strain evidence="3">CIP111892</strain>
    </source>
</reference>
<comment type="caution">
    <text evidence="3">The sequence shown here is derived from an EMBL/GenBank/DDBJ whole genome shotgun (WGS) entry which is preliminary data.</text>
</comment>
<evidence type="ECO:0000313" key="3">
    <source>
        <dbReference type="EMBL" id="CAH1221954.1"/>
    </source>
</evidence>
<keyword evidence="4" id="KW-1185">Reference proteome</keyword>
<dbReference type="PROSITE" id="PS51257">
    <property type="entry name" value="PROKAR_LIPOPROTEIN"/>
    <property type="match status" value="1"/>
</dbReference>
<dbReference type="PANTHER" id="PTHR30024">
    <property type="entry name" value="ALIPHATIC SULFONATES-BINDING PROTEIN-RELATED"/>
    <property type="match status" value="1"/>
</dbReference>
<dbReference type="EMBL" id="CAKMMG010000011">
    <property type="protein sequence ID" value="CAH1221954.1"/>
    <property type="molecule type" value="Genomic_DNA"/>
</dbReference>
<dbReference type="Gene3D" id="3.40.190.10">
    <property type="entry name" value="Periplasmic binding protein-like II"/>
    <property type="match status" value="2"/>
</dbReference>
<evidence type="ECO:0000256" key="1">
    <source>
        <dbReference type="SAM" id="SignalP"/>
    </source>
</evidence>
<evidence type="ECO:0000259" key="2">
    <source>
        <dbReference type="Pfam" id="PF09084"/>
    </source>
</evidence>
<feature type="chain" id="PRO_5045940562" description="SsuA/THI5-like domain-containing protein" evidence="1">
    <location>
        <begin position="38"/>
        <end position="354"/>
    </location>
</feature>
<dbReference type="Pfam" id="PF09084">
    <property type="entry name" value="NMT1"/>
    <property type="match status" value="1"/>
</dbReference>
<organism evidence="3 4">
    <name type="scientific">Paenibacillus auburnensis</name>
    <dbReference type="NCBI Taxonomy" id="2905649"/>
    <lineage>
        <taxon>Bacteria</taxon>
        <taxon>Bacillati</taxon>
        <taxon>Bacillota</taxon>
        <taxon>Bacilli</taxon>
        <taxon>Bacillales</taxon>
        <taxon>Paenibacillaceae</taxon>
        <taxon>Paenibacillus</taxon>
    </lineage>
</organism>
<proteinExistence type="predicted"/>
<dbReference type="InterPro" id="IPR015168">
    <property type="entry name" value="SsuA/THI5"/>
</dbReference>
<dbReference type="RefSeq" id="WP_236336950.1">
    <property type="nucleotide sequence ID" value="NZ_CAKMMG010000011.1"/>
</dbReference>
<sequence length="354" mass="38168">MRTYREIHGERKKGIRLALLASVVMVMLMLQACGNNAASNTGASSAAGGNNTAEAAGSEPAGKVPAVLNFGYIGSNKLNVPGGAEGWGFYKGIIQEELKKYGITEVKLTGFPNGPDQTESLISGRLDFGSLGDTPAIIAYASGAKTRLISQSSAHTVGYLIGKKDGPKTVKELQGKTIAIQKGSFMHRYIVGLLKQEGVTDYKLVHMLTPDATAALARGDVDATTNVGIPALKLIDQGYTHLDDASSHPDLLGSSATVVSEDYLAKFPDFPKVWNEAREKALADLKQHEDEYYQFLAEINDTTPELAKQVNPISDIKDTAFTEEGTKLLEGTKNFLVEEKLAKKDFNISDWQLQ</sequence>
<evidence type="ECO:0000313" key="4">
    <source>
        <dbReference type="Proteomes" id="UP000838324"/>
    </source>
</evidence>
<protein>
    <recommendedName>
        <fullName evidence="2">SsuA/THI5-like domain-containing protein</fullName>
    </recommendedName>
</protein>